<evidence type="ECO:0000256" key="4">
    <source>
        <dbReference type="ARBA" id="ARBA00022490"/>
    </source>
</evidence>
<dbReference type="InterPro" id="IPR007110">
    <property type="entry name" value="Ig-like_dom"/>
</dbReference>
<dbReference type="GeneID" id="20252661"/>
<dbReference type="InterPro" id="IPR003599">
    <property type="entry name" value="Ig_sub"/>
</dbReference>
<comment type="subcellular location">
    <subcellularLocation>
        <location evidence="2">Cytoplasm</location>
    </subcellularLocation>
    <subcellularLocation>
        <location evidence="1">Nucleus</location>
    </subcellularLocation>
</comment>
<dbReference type="SUPFAM" id="SSF48726">
    <property type="entry name" value="Immunoglobulin"/>
    <property type="match status" value="2"/>
</dbReference>
<accession>V4AR83</accession>
<dbReference type="InterPro" id="IPR013783">
    <property type="entry name" value="Ig-like_fold"/>
</dbReference>
<dbReference type="Pfam" id="PF07679">
    <property type="entry name" value="I-set"/>
    <property type="match status" value="2"/>
</dbReference>
<keyword evidence="7" id="KW-1015">Disulfide bond</keyword>
<dbReference type="GO" id="GO:0005737">
    <property type="term" value="C:cytoplasm"/>
    <property type="evidence" value="ECO:0007669"/>
    <property type="project" value="UniProtKB-SubCell"/>
</dbReference>
<dbReference type="OrthoDB" id="6118665at2759"/>
<evidence type="ECO:0000256" key="3">
    <source>
        <dbReference type="ARBA" id="ARBA00006692"/>
    </source>
</evidence>
<dbReference type="AlphaFoldDB" id="V4AR83"/>
<dbReference type="GO" id="GO:0005634">
    <property type="term" value="C:nucleus"/>
    <property type="evidence" value="ECO:0007669"/>
    <property type="project" value="UniProtKB-SubCell"/>
</dbReference>
<keyword evidence="8" id="KW-0539">Nucleus</keyword>
<dbReference type="RefSeq" id="XP_009049535.1">
    <property type="nucleotide sequence ID" value="XM_009051287.1"/>
</dbReference>
<evidence type="ECO:0000256" key="9">
    <source>
        <dbReference type="ARBA" id="ARBA00023319"/>
    </source>
</evidence>
<dbReference type="STRING" id="225164.V4AR83"/>
<keyword evidence="6" id="KW-0677">Repeat</keyword>
<feature type="non-terminal residue" evidence="11">
    <location>
        <position position="181"/>
    </location>
</feature>
<keyword evidence="4" id="KW-0963">Cytoplasm</keyword>
<dbReference type="CTD" id="20252661"/>
<keyword evidence="9" id="KW-0393">Immunoglobulin domain</keyword>
<evidence type="ECO:0000256" key="1">
    <source>
        <dbReference type="ARBA" id="ARBA00004123"/>
    </source>
</evidence>
<name>V4AR83_LOTGI</name>
<reference evidence="11 12" key="1">
    <citation type="journal article" date="2013" name="Nature">
        <title>Insights into bilaterian evolution from three spiralian genomes.</title>
        <authorList>
            <person name="Simakov O."/>
            <person name="Marletaz F."/>
            <person name="Cho S.J."/>
            <person name="Edsinger-Gonzales E."/>
            <person name="Havlak P."/>
            <person name="Hellsten U."/>
            <person name="Kuo D.H."/>
            <person name="Larsson T."/>
            <person name="Lv J."/>
            <person name="Arendt D."/>
            <person name="Savage R."/>
            <person name="Osoegawa K."/>
            <person name="de Jong P."/>
            <person name="Grimwood J."/>
            <person name="Chapman J.A."/>
            <person name="Shapiro H."/>
            <person name="Aerts A."/>
            <person name="Otillar R.P."/>
            <person name="Terry A.Y."/>
            <person name="Boore J.L."/>
            <person name="Grigoriev I.V."/>
            <person name="Lindberg D.R."/>
            <person name="Seaver E.C."/>
            <person name="Weisblat D.A."/>
            <person name="Putnam N.H."/>
            <person name="Rokhsar D.S."/>
        </authorList>
    </citation>
    <scope>NUCLEOTIDE SEQUENCE [LARGE SCALE GENOMIC DNA]</scope>
</reference>
<organism evidence="11 12">
    <name type="scientific">Lottia gigantea</name>
    <name type="common">Giant owl limpet</name>
    <dbReference type="NCBI Taxonomy" id="225164"/>
    <lineage>
        <taxon>Eukaryota</taxon>
        <taxon>Metazoa</taxon>
        <taxon>Spiralia</taxon>
        <taxon>Lophotrochozoa</taxon>
        <taxon>Mollusca</taxon>
        <taxon>Gastropoda</taxon>
        <taxon>Patellogastropoda</taxon>
        <taxon>Lottioidea</taxon>
        <taxon>Lottiidae</taxon>
        <taxon>Lottia</taxon>
    </lineage>
</organism>
<sequence length="181" mass="20164">FSELPIEITKPLKDTEVPEKQSLVLSCEVNKEDVPSKWQKNGTDLVESETVHLTVKGCVHTLTIDNASLEDEAVYKCLIKDRKTSARVSVKEAPVEIEKQLANIQVTEGQEIYLECQVSKPCDATWYKDGNKVQAEGRFKIKSDGTLHSLTLDEAELEDQAEYSVKVGDQVSKAKVLVEGQ</sequence>
<evidence type="ECO:0000256" key="2">
    <source>
        <dbReference type="ARBA" id="ARBA00004496"/>
    </source>
</evidence>
<dbReference type="PANTHER" id="PTHR35971:SF5">
    <property type="entry name" value="OBSCURIN LIKE CYTOSKELETAL ADAPTOR 1"/>
    <property type="match status" value="1"/>
</dbReference>
<dbReference type="OMA" id="YCCETAD"/>
<dbReference type="FunFam" id="2.60.40.10:FF:000211">
    <property type="entry name" value="Obscurin-like protein 1"/>
    <property type="match status" value="1"/>
</dbReference>
<evidence type="ECO:0000256" key="5">
    <source>
        <dbReference type="ARBA" id="ARBA00022553"/>
    </source>
</evidence>
<dbReference type="PROSITE" id="PS50835">
    <property type="entry name" value="IG_LIKE"/>
    <property type="match status" value="2"/>
</dbReference>
<protein>
    <recommendedName>
        <fullName evidence="10">Ig-like domain-containing protein</fullName>
    </recommendedName>
</protein>
<dbReference type="PANTHER" id="PTHR35971">
    <property type="entry name" value="SI:DKEY-31G6.6"/>
    <property type="match status" value="1"/>
</dbReference>
<keyword evidence="12" id="KW-1185">Reference proteome</keyword>
<dbReference type="SMART" id="SM00409">
    <property type="entry name" value="IG"/>
    <property type="match status" value="2"/>
</dbReference>
<feature type="domain" description="Ig-like" evidence="10">
    <location>
        <begin position="5"/>
        <end position="89"/>
    </location>
</feature>
<keyword evidence="5" id="KW-0597">Phosphoprotein</keyword>
<evidence type="ECO:0000259" key="10">
    <source>
        <dbReference type="PROSITE" id="PS50835"/>
    </source>
</evidence>
<dbReference type="Gene3D" id="2.60.40.10">
    <property type="entry name" value="Immunoglobulins"/>
    <property type="match status" value="2"/>
</dbReference>
<feature type="non-terminal residue" evidence="11">
    <location>
        <position position="1"/>
    </location>
</feature>
<dbReference type="EMBL" id="KB200919">
    <property type="protein sequence ID" value="ESO99762.1"/>
    <property type="molecule type" value="Genomic_DNA"/>
</dbReference>
<evidence type="ECO:0000256" key="8">
    <source>
        <dbReference type="ARBA" id="ARBA00023242"/>
    </source>
</evidence>
<proteinExistence type="inferred from homology"/>
<evidence type="ECO:0000313" key="12">
    <source>
        <dbReference type="Proteomes" id="UP000030746"/>
    </source>
</evidence>
<dbReference type="FunFam" id="2.60.40.10:FF:000050">
    <property type="entry name" value="Titin isoform B"/>
    <property type="match status" value="1"/>
</dbReference>
<feature type="domain" description="Ig-like" evidence="10">
    <location>
        <begin position="94"/>
        <end position="177"/>
    </location>
</feature>
<dbReference type="HOGENOM" id="CLU_116110_1_0_1"/>
<dbReference type="SMART" id="SM00408">
    <property type="entry name" value="IGc2"/>
    <property type="match status" value="2"/>
</dbReference>
<evidence type="ECO:0000256" key="7">
    <source>
        <dbReference type="ARBA" id="ARBA00023157"/>
    </source>
</evidence>
<dbReference type="InterPro" id="IPR052385">
    <property type="entry name" value="Obscurin/Obscurin-like_Reg"/>
</dbReference>
<dbReference type="KEGG" id="lgi:LOTGIDRAFT_85536"/>
<comment type="similarity">
    <text evidence="3">Belongs to the protein kinase superfamily. CAMK Ser/Thr protein kinase family.</text>
</comment>
<gene>
    <name evidence="11" type="ORF">LOTGIDRAFT_85536</name>
</gene>
<dbReference type="InterPro" id="IPR036179">
    <property type="entry name" value="Ig-like_dom_sf"/>
</dbReference>
<dbReference type="InterPro" id="IPR013098">
    <property type="entry name" value="Ig_I-set"/>
</dbReference>
<dbReference type="Proteomes" id="UP000030746">
    <property type="component" value="Unassembled WGS sequence"/>
</dbReference>
<evidence type="ECO:0000313" key="11">
    <source>
        <dbReference type="EMBL" id="ESO99762.1"/>
    </source>
</evidence>
<evidence type="ECO:0000256" key="6">
    <source>
        <dbReference type="ARBA" id="ARBA00022737"/>
    </source>
</evidence>
<dbReference type="InterPro" id="IPR003598">
    <property type="entry name" value="Ig_sub2"/>
</dbReference>